<name>A0A2R8B080_9RHOB</name>
<keyword evidence="1" id="KW-0732">Signal</keyword>
<organism evidence="3 4">
    <name type="scientific">Pseudoprimorskyibacter insulae</name>
    <dbReference type="NCBI Taxonomy" id="1695997"/>
    <lineage>
        <taxon>Bacteria</taxon>
        <taxon>Pseudomonadati</taxon>
        <taxon>Pseudomonadota</taxon>
        <taxon>Alphaproteobacteria</taxon>
        <taxon>Rhodobacterales</taxon>
        <taxon>Paracoccaceae</taxon>
        <taxon>Pseudoprimorskyibacter</taxon>
    </lineage>
</organism>
<accession>A0A2R8B080</accession>
<evidence type="ECO:0000259" key="2">
    <source>
        <dbReference type="Pfam" id="PF09084"/>
    </source>
</evidence>
<feature type="signal peptide" evidence="1">
    <location>
        <begin position="1"/>
        <end position="21"/>
    </location>
</feature>
<gene>
    <name evidence="3" type="ORF">PRI8871_03517</name>
</gene>
<dbReference type="SUPFAM" id="SSF53850">
    <property type="entry name" value="Periplasmic binding protein-like II"/>
    <property type="match status" value="1"/>
</dbReference>
<dbReference type="PANTHER" id="PTHR30024:SF48">
    <property type="entry name" value="ABC TRANSPORTER SUBSTRATE-BINDING PROTEIN"/>
    <property type="match status" value="1"/>
</dbReference>
<evidence type="ECO:0000313" key="3">
    <source>
        <dbReference type="EMBL" id="SPF81692.1"/>
    </source>
</evidence>
<dbReference type="AlphaFoldDB" id="A0A2R8B080"/>
<proteinExistence type="predicted"/>
<keyword evidence="4" id="KW-1185">Reference proteome</keyword>
<dbReference type="OrthoDB" id="5621714at2"/>
<protein>
    <recommendedName>
        <fullName evidence="2">SsuA/THI5-like domain-containing protein</fullName>
    </recommendedName>
</protein>
<dbReference type="EMBL" id="OMOJ01000012">
    <property type="protein sequence ID" value="SPF81692.1"/>
    <property type="molecule type" value="Genomic_DNA"/>
</dbReference>
<feature type="domain" description="SsuA/THI5-like" evidence="2">
    <location>
        <begin position="45"/>
        <end position="246"/>
    </location>
</feature>
<evidence type="ECO:0000256" key="1">
    <source>
        <dbReference type="SAM" id="SignalP"/>
    </source>
</evidence>
<dbReference type="Gene3D" id="3.40.190.10">
    <property type="entry name" value="Periplasmic binding protein-like II"/>
    <property type="match status" value="2"/>
</dbReference>
<dbReference type="RefSeq" id="WP_108887467.1">
    <property type="nucleotide sequence ID" value="NZ_OMOJ01000012.1"/>
</dbReference>
<dbReference type="InterPro" id="IPR015168">
    <property type="entry name" value="SsuA/THI5"/>
</dbReference>
<dbReference type="PANTHER" id="PTHR30024">
    <property type="entry name" value="ALIPHATIC SULFONATES-BINDING PROTEIN-RELATED"/>
    <property type="match status" value="1"/>
</dbReference>
<dbReference type="Pfam" id="PF09084">
    <property type="entry name" value="NMT1"/>
    <property type="match status" value="1"/>
</dbReference>
<sequence length="323" mass="33712">MTTFFKGLAVAAALLSTAAQAEDQPTLKAALQLSGTVAWEVDTIKHNGFDTQAGFSLDVMDVAGSSAARVALAAGEVDMIVADWLWVASQRAEGRDYVFIPYSKAVGGIYVPKESAATSLSDLVGGKIGIAGGPNEKSWLIFRAYAQQQAGLDIAAETEQVFGAPPLIFKSALSGELTGAINFWHFGAKMEAAGMRLLMSTSEAAVALGLNPDTPLLGYVVRGDVIEQHPEIVAGMVSASRAAKDLLASDSAAWDRLRDKMNAKTDAQFEALKTGWIEGIPAAGPVAEEDAAKMLALMASLAGEDLVGKASTLPDGTFYVPGS</sequence>
<reference evidence="4" key="1">
    <citation type="submission" date="2018-03" db="EMBL/GenBank/DDBJ databases">
        <authorList>
            <person name="Rodrigo-Torres L."/>
            <person name="Arahal R. D."/>
            <person name="Lucena T."/>
        </authorList>
    </citation>
    <scope>NUCLEOTIDE SEQUENCE [LARGE SCALE GENOMIC DNA]</scope>
    <source>
        <strain evidence="4">CECT 8871</strain>
    </source>
</reference>
<dbReference type="Proteomes" id="UP000244904">
    <property type="component" value="Unassembled WGS sequence"/>
</dbReference>
<feature type="chain" id="PRO_5015354672" description="SsuA/THI5-like domain-containing protein" evidence="1">
    <location>
        <begin position="22"/>
        <end position="323"/>
    </location>
</feature>
<evidence type="ECO:0000313" key="4">
    <source>
        <dbReference type="Proteomes" id="UP000244904"/>
    </source>
</evidence>